<protein>
    <submittedName>
        <fullName evidence="7">Putative MFS family arabinose efflux permease</fullName>
    </submittedName>
</protein>
<feature type="transmembrane region" description="Helical" evidence="6">
    <location>
        <begin position="77"/>
        <end position="99"/>
    </location>
</feature>
<dbReference type="Pfam" id="PF07690">
    <property type="entry name" value="MFS_1"/>
    <property type="match status" value="1"/>
</dbReference>
<keyword evidence="4 6" id="KW-1133">Transmembrane helix</keyword>
<reference evidence="7 8" key="1">
    <citation type="submission" date="2019-03" db="EMBL/GenBank/DDBJ databases">
        <title>Genomic Encyclopedia of Type Strains, Phase III (KMG-III): the genomes of soil and plant-associated and newly described type strains.</title>
        <authorList>
            <person name="Whitman W."/>
        </authorList>
    </citation>
    <scope>NUCLEOTIDE SEQUENCE [LARGE SCALE GENOMIC DNA]</scope>
    <source>
        <strain evidence="7 8">CGMCC 1.7002</strain>
    </source>
</reference>
<dbReference type="CDD" id="cd06173">
    <property type="entry name" value="MFS_MefA_like"/>
    <property type="match status" value="1"/>
</dbReference>
<keyword evidence="2" id="KW-1003">Cell membrane</keyword>
<name>A0A4R6VW37_9HYPH</name>
<gene>
    <name evidence="7" type="ORF">ATL17_1013</name>
</gene>
<evidence type="ECO:0000256" key="3">
    <source>
        <dbReference type="ARBA" id="ARBA00022692"/>
    </source>
</evidence>
<keyword evidence="8" id="KW-1185">Reference proteome</keyword>
<sequence>MANSLLKHPDFMRLWSAQIGSAFGSRITRTVLPIIAILLIDADPNEIAILSALSFAPGLIVAFFAGGFIDRNQKRPLLIVTDLVRAALIFSIPLAAFFGSITMMQLYIVAALVGAATALFQIADNAYLPRLVEKDQLVEANSKLESTDAVAEAAGPGIAGLLVSLVTAPVAMMVDGFTYLWSALMLTRIKKQEPEKQARDENDNLLSDAIAGLKACTNHPVVGPILAAETLLAFFGGTYLTLYMIVGLRTIGLDPFTLGVIISLGGVGGFLGAMAAAPMAQKLGLRTTLLITLALGQLSNFFIPLAAAMPEFGAAFLALQQIAGDIFMTIFVIQALSLRQRVMDENLLARANATFQLTTGIAVTISALLAGPLTIIFGIAPVLWGAAIGSMLALPIMWLAKEEKAA</sequence>
<dbReference type="RefSeq" id="WP_133571654.1">
    <property type="nucleotide sequence ID" value="NZ_SNYR01000001.1"/>
</dbReference>
<evidence type="ECO:0000256" key="4">
    <source>
        <dbReference type="ARBA" id="ARBA00022989"/>
    </source>
</evidence>
<evidence type="ECO:0000256" key="2">
    <source>
        <dbReference type="ARBA" id="ARBA00022475"/>
    </source>
</evidence>
<keyword evidence="5 6" id="KW-0472">Membrane</keyword>
<feature type="transmembrane region" description="Helical" evidence="6">
    <location>
        <begin position="375"/>
        <end position="400"/>
    </location>
</feature>
<feature type="transmembrane region" description="Helical" evidence="6">
    <location>
        <begin position="315"/>
        <end position="336"/>
    </location>
</feature>
<feature type="transmembrane region" description="Helical" evidence="6">
    <location>
        <begin position="158"/>
        <end position="181"/>
    </location>
</feature>
<comment type="caution">
    <text evidence="7">The sequence shown here is derived from an EMBL/GenBank/DDBJ whole genome shotgun (WGS) entry which is preliminary data.</text>
</comment>
<dbReference type="AlphaFoldDB" id="A0A4R6VW37"/>
<proteinExistence type="predicted"/>
<dbReference type="PANTHER" id="PTHR23513">
    <property type="entry name" value="INTEGRAL MEMBRANE EFFLUX PROTEIN-RELATED"/>
    <property type="match status" value="1"/>
</dbReference>
<dbReference type="InterPro" id="IPR011701">
    <property type="entry name" value="MFS"/>
</dbReference>
<evidence type="ECO:0000313" key="8">
    <source>
        <dbReference type="Proteomes" id="UP000295391"/>
    </source>
</evidence>
<dbReference type="Gene3D" id="1.20.1250.20">
    <property type="entry name" value="MFS general substrate transporter like domains"/>
    <property type="match status" value="2"/>
</dbReference>
<keyword evidence="3 6" id="KW-0812">Transmembrane</keyword>
<dbReference type="GO" id="GO:0022857">
    <property type="term" value="F:transmembrane transporter activity"/>
    <property type="evidence" value="ECO:0007669"/>
    <property type="project" value="InterPro"/>
</dbReference>
<evidence type="ECO:0000313" key="7">
    <source>
        <dbReference type="EMBL" id="TDQ67007.1"/>
    </source>
</evidence>
<dbReference type="SUPFAM" id="SSF103473">
    <property type="entry name" value="MFS general substrate transporter"/>
    <property type="match status" value="1"/>
</dbReference>
<dbReference type="EMBL" id="SNYR01000001">
    <property type="protein sequence ID" value="TDQ67007.1"/>
    <property type="molecule type" value="Genomic_DNA"/>
</dbReference>
<feature type="transmembrane region" description="Helical" evidence="6">
    <location>
        <begin position="47"/>
        <end position="65"/>
    </location>
</feature>
<dbReference type="OrthoDB" id="145388at2"/>
<evidence type="ECO:0000256" key="1">
    <source>
        <dbReference type="ARBA" id="ARBA00004651"/>
    </source>
</evidence>
<dbReference type="Proteomes" id="UP000295391">
    <property type="component" value="Unassembled WGS sequence"/>
</dbReference>
<feature type="transmembrane region" description="Helical" evidence="6">
    <location>
        <begin position="20"/>
        <end position="40"/>
    </location>
</feature>
<feature type="transmembrane region" description="Helical" evidence="6">
    <location>
        <begin position="106"/>
        <end position="123"/>
    </location>
</feature>
<dbReference type="InterPro" id="IPR036259">
    <property type="entry name" value="MFS_trans_sf"/>
</dbReference>
<evidence type="ECO:0000256" key="6">
    <source>
        <dbReference type="SAM" id="Phobius"/>
    </source>
</evidence>
<comment type="subcellular location">
    <subcellularLocation>
        <location evidence="1">Cell membrane</location>
        <topology evidence="1">Multi-pass membrane protein</topology>
    </subcellularLocation>
</comment>
<organism evidence="7 8">
    <name type="scientific">Maritalea mobilis</name>
    <dbReference type="NCBI Taxonomy" id="483324"/>
    <lineage>
        <taxon>Bacteria</taxon>
        <taxon>Pseudomonadati</taxon>
        <taxon>Pseudomonadota</taxon>
        <taxon>Alphaproteobacteria</taxon>
        <taxon>Hyphomicrobiales</taxon>
        <taxon>Devosiaceae</taxon>
        <taxon>Maritalea</taxon>
    </lineage>
</organism>
<feature type="transmembrane region" description="Helical" evidence="6">
    <location>
        <begin position="289"/>
        <end position="309"/>
    </location>
</feature>
<accession>A0A4R6VW37</accession>
<feature type="transmembrane region" description="Helical" evidence="6">
    <location>
        <begin position="348"/>
        <end position="369"/>
    </location>
</feature>
<feature type="transmembrane region" description="Helical" evidence="6">
    <location>
        <begin position="221"/>
        <end position="246"/>
    </location>
</feature>
<evidence type="ECO:0000256" key="5">
    <source>
        <dbReference type="ARBA" id="ARBA00023136"/>
    </source>
</evidence>
<dbReference type="PANTHER" id="PTHR23513:SF6">
    <property type="entry name" value="MAJOR FACILITATOR SUPERFAMILY ASSOCIATED DOMAIN-CONTAINING PROTEIN"/>
    <property type="match status" value="1"/>
</dbReference>
<feature type="transmembrane region" description="Helical" evidence="6">
    <location>
        <begin position="258"/>
        <end position="277"/>
    </location>
</feature>
<dbReference type="GO" id="GO:0005886">
    <property type="term" value="C:plasma membrane"/>
    <property type="evidence" value="ECO:0007669"/>
    <property type="project" value="UniProtKB-SubCell"/>
</dbReference>